<accession>A0A9P1CKA4</accession>
<dbReference type="PANTHER" id="PTHR48100:SF1">
    <property type="entry name" value="HISTIDINE PHOSPHATASE FAMILY PROTEIN-RELATED"/>
    <property type="match status" value="1"/>
</dbReference>
<evidence type="ECO:0000313" key="1">
    <source>
        <dbReference type="EMBL" id="CAI3992473.1"/>
    </source>
</evidence>
<dbReference type="EMBL" id="CAMXCT020001717">
    <property type="protein sequence ID" value="CAL1145848.1"/>
    <property type="molecule type" value="Genomic_DNA"/>
</dbReference>
<dbReference type="CDD" id="cd07067">
    <property type="entry name" value="HP_PGM_like"/>
    <property type="match status" value="1"/>
</dbReference>
<dbReference type="AlphaFoldDB" id="A0A9P1CKA4"/>
<organism evidence="1">
    <name type="scientific">Cladocopium goreaui</name>
    <dbReference type="NCBI Taxonomy" id="2562237"/>
    <lineage>
        <taxon>Eukaryota</taxon>
        <taxon>Sar</taxon>
        <taxon>Alveolata</taxon>
        <taxon>Dinophyceae</taxon>
        <taxon>Suessiales</taxon>
        <taxon>Symbiodiniaceae</taxon>
        <taxon>Cladocopium</taxon>
    </lineage>
</organism>
<dbReference type="Pfam" id="PF00300">
    <property type="entry name" value="His_Phos_1"/>
    <property type="match status" value="1"/>
</dbReference>
<reference evidence="1" key="1">
    <citation type="submission" date="2022-10" db="EMBL/GenBank/DDBJ databases">
        <authorList>
            <person name="Chen Y."/>
            <person name="Dougan E. K."/>
            <person name="Chan C."/>
            <person name="Rhodes N."/>
            <person name="Thang M."/>
        </authorList>
    </citation>
    <scope>NUCLEOTIDE SEQUENCE</scope>
</reference>
<dbReference type="InterPro" id="IPR050275">
    <property type="entry name" value="PGM_Phosphatase"/>
</dbReference>
<dbReference type="InterPro" id="IPR013078">
    <property type="entry name" value="His_Pase_superF_clade-1"/>
</dbReference>
<dbReference type="Gene3D" id="3.40.50.1240">
    <property type="entry name" value="Phosphoglycerate mutase-like"/>
    <property type="match status" value="2"/>
</dbReference>
<sequence>MRHGHSEANAAAETSFAAGQDLKAGLAISMATLTETGRWQAESLREQLKVLQQQEELPEVELVVSSPLPRAIETAKLIWPEKQMEILDSLRERLLLRPKDERPESLESAKRRAQSSFEWLCARPETTIAVVSHKWILQELLDPVRNRALRFCAGSSWNQPFEPFANCEMRAFAMDTLRTGSHAVELLRLRP</sequence>
<dbReference type="GO" id="GO:0005737">
    <property type="term" value="C:cytoplasm"/>
    <property type="evidence" value="ECO:0007669"/>
    <property type="project" value="TreeGrafter"/>
</dbReference>
<evidence type="ECO:0000313" key="2">
    <source>
        <dbReference type="EMBL" id="CAL4779785.1"/>
    </source>
</evidence>
<dbReference type="InterPro" id="IPR029033">
    <property type="entry name" value="His_PPase_superfam"/>
</dbReference>
<dbReference type="OrthoDB" id="10610568at2759"/>
<gene>
    <name evidence="1" type="ORF">C1SCF055_LOCUS19303</name>
</gene>
<dbReference type="SUPFAM" id="SSF53254">
    <property type="entry name" value="Phosphoglycerate mutase-like"/>
    <property type="match status" value="1"/>
</dbReference>
<dbReference type="GO" id="GO:0016791">
    <property type="term" value="F:phosphatase activity"/>
    <property type="evidence" value="ECO:0007669"/>
    <property type="project" value="TreeGrafter"/>
</dbReference>
<reference evidence="2 3" key="2">
    <citation type="submission" date="2024-05" db="EMBL/GenBank/DDBJ databases">
        <authorList>
            <person name="Chen Y."/>
            <person name="Shah S."/>
            <person name="Dougan E. K."/>
            <person name="Thang M."/>
            <person name="Chan C."/>
        </authorList>
    </citation>
    <scope>NUCLEOTIDE SEQUENCE [LARGE SCALE GENOMIC DNA]</scope>
</reference>
<evidence type="ECO:0000313" key="3">
    <source>
        <dbReference type="Proteomes" id="UP001152797"/>
    </source>
</evidence>
<protein>
    <submittedName>
        <fullName evidence="2">Ankyrin repeat and KH domain-containing protein 1</fullName>
    </submittedName>
</protein>
<name>A0A9P1CKA4_9DINO</name>
<comment type="caution">
    <text evidence="1">The sequence shown here is derived from an EMBL/GenBank/DDBJ whole genome shotgun (WGS) entry which is preliminary data.</text>
</comment>
<dbReference type="EMBL" id="CAMXCT030001717">
    <property type="protein sequence ID" value="CAL4779785.1"/>
    <property type="molecule type" value="Genomic_DNA"/>
</dbReference>
<keyword evidence="3" id="KW-1185">Reference proteome</keyword>
<proteinExistence type="predicted"/>
<dbReference type="EMBL" id="CAMXCT010001717">
    <property type="protein sequence ID" value="CAI3992473.1"/>
    <property type="molecule type" value="Genomic_DNA"/>
</dbReference>
<dbReference type="Proteomes" id="UP001152797">
    <property type="component" value="Unassembled WGS sequence"/>
</dbReference>
<dbReference type="PANTHER" id="PTHR48100">
    <property type="entry name" value="BROAD-SPECIFICITY PHOSPHATASE YOR283W-RELATED"/>
    <property type="match status" value="1"/>
</dbReference>